<reference evidence="1 2" key="1">
    <citation type="submission" date="2016-10" db="EMBL/GenBank/DDBJ databases">
        <authorList>
            <person name="de Groot N.N."/>
        </authorList>
    </citation>
    <scope>NUCLEOTIDE SEQUENCE [LARGE SCALE GENOMIC DNA]</scope>
    <source>
        <strain evidence="1 2">CPCC 201354</strain>
    </source>
</reference>
<sequence length="172" mass="18686">MSSLLVVVLTSAAALVAALAALHVWTLARPHEVRTEIEVDASPRRVWEVLTRFDAYPDWNPFIVSVRGRAETGATLINQLSIGGRTTGFSPTVLSASPGRELRWLGRVLVPGIVDGEHYFVIEDLGDGRSRLVHGETFTGAFVPFAGKALDVADEFAAMNSALKERAERMVT</sequence>
<dbReference type="EMBL" id="FNCN01000036">
    <property type="protein sequence ID" value="SDI16420.1"/>
    <property type="molecule type" value="Genomic_DNA"/>
</dbReference>
<gene>
    <name evidence="1" type="ORF">SAMN05421505_13643</name>
</gene>
<accession>A0A1G8ICY4</accession>
<name>A0A1G8ICY4_9ACTN</name>
<dbReference type="PANTHER" id="PTHR36166:SF1">
    <property type="entry name" value="SRPBCC DOMAIN-CONTAINING PROTEIN"/>
    <property type="match status" value="1"/>
</dbReference>
<keyword evidence="2" id="KW-1185">Reference proteome</keyword>
<dbReference type="STRING" id="504805.SAMN05421505_13643"/>
<dbReference type="Pfam" id="PF10604">
    <property type="entry name" value="Polyketide_cyc2"/>
    <property type="match status" value="1"/>
</dbReference>
<dbReference type="OrthoDB" id="9810827at2"/>
<dbReference type="AlphaFoldDB" id="A0A1G8ICY4"/>
<dbReference type="RefSeq" id="WP_093174393.1">
    <property type="nucleotide sequence ID" value="NZ_FNCN01000036.1"/>
</dbReference>
<dbReference type="PANTHER" id="PTHR36166">
    <property type="entry name" value="CHROMOSOME 9, WHOLE GENOME SHOTGUN SEQUENCE"/>
    <property type="match status" value="1"/>
</dbReference>
<evidence type="ECO:0000313" key="2">
    <source>
        <dbReference type="Proteomes" id="UP000198923"/>
    </source>
</evidence>
<proteinExistence type="predicted"/>
<dbReference type="SUPFAM" id="SSF55961">
    <property type="entry name" value="Bet v1-like"/>
    <property type="match status" value="1"/>
</dbReference>
<dbReference type="CDD" id="cd07822">
    <property type="entry name" value="SRPBCC_4"/>
    <property type="match status" value="1"/>
</dbReference>
<evidence type="ECO:0000313" key="1">
    <source>
        <dbReference type="EMBL" id="SDI16420.1"/>
    </source>
</evidence>
<dbReference type="InterPro" id="IPR023393">
    <property type="entry name" value="START-like_dom_sf"/>
</dbReference>
<dbReference type="Gene3D" id="3.30.530.20">
    <property type="match status" value="1"/>
</dbReference>
<protein>
    <recommendedName>
        <fullName evidence="3">Polyketide cyclase / dehydrase and lipid transport</fullName>
    </recommendedName>
</protein>
<dbReference type="Proteomes" id="UP000198923">
    <property type="component" value="Unassembled WGS sequence"/>
</dbReference>
<dbReference type="InterPro" id="IPR019587">
    <property type="entry name" value="Polyketide_cyclase/dehydratase"/>
</dbReference>
<organism evidence="1 2">
    <name type="scientific">Sinosporangium album</name>
    <dbReference type="NCBI Taxonomy" id="504805"/>
    <lineage>
        <taxon>Bacteria</taxon>
        <taxon>Bacillati</taxon>
        <taxon>Actinomycetota</taxon>
        <taxon>Actinomycetes</taxon>
        <taxon>Streptosporangiales</taxon>
        <taxon>Streptosporangiaceae</taxon>
        <taxon>Sinosporangium</taxon>
    </lineage>
</organism>
<evidence type="ECO:0008006" key="3">
    <source>
        <dbReference type="Google" id="ProtNLM"/>
    </source>
</evidence>